<evidence type="ECO:0000259" key="8">
    <source>
        <dbReference type="Pfam" id="PF20684"/>
    </source>
</evidence>
<evidence type="ECO:0000256" key="5">
    <source>
        <dbReference type="ARBA" id="ARBA00038359"/>
    </source>
</evidence>
<feature type="transmembrane region" description="Helical" evidence="7">
    <location>
        <begin position="213"/>
        <end position="237"/>
    </location>
</feature>
<reference evidence="9" key="1">
    <citation type="submission" date="2021-03" db="EMBL/GenBank/DDBJ databases">
        <authorList>
            <person name="Tagirdzhanova G."/>
        </authorList>
    </citation>
    <scope>NUCLEOTIDE SEQUENCE</scope>
</reference>
<dbReference type="InterPro" id="IPR049326">
    <property type="entry name" value="Rhodopsin_dom_fungi"/>
</dbReference>
<feature type="region of interest" description="Disordered" evidence="6">
    <location>
        <begin position="296"/>
        <end position="355"/>
    </location>
</feature>
<dbReference type="GO" id="GO:0016020">
    <property type="term" value="C:membrane"/>
    <property type="evidence" value="ECO:0007669"/>
    <property type="project" value="UniProtKB-SubCell"/>
</dbReference>
<feature type="transmembrane region" description="Helical" evidence="7">
    <location>
        <begin position="98"/>
        <end position="123"/>
    </location>
</feature>
<name>A0A8H3G5M9_9LECA</name>
<dbReference type="EMBL" id="CAJPDT010000089">
    <property type="protein sequence ID" value="CAF9936255.1"/>
    <property type="molecule type" value="Genomic_DNA"/>
</dbReference>
<dbReference type="InterPro" id="IPR052337">
    <property type="entry name" value="SAT4-like"/>
</dbReference>
<evidence type="ECO:0000256" key="6">
    <source>
        <dbReference type="SAM" id="MobiDB-lite"/>
    </source>
</evidence>
<dbReference type="AlphaFoldDB" id="A0A8H3G5M9"/>
<evidence type="ECO:0000313" key="10">
    <source>
        <dbReference type="Proteomes" id="UP000664534"/>
    </source>
</evidence>
<evidence type="ECO:0000256" key="3">
    <source>
        <dbReference type="ARBA" id="ARBA00022989"/>
    </source>
</evidence>
<evidence type="ECO:0000256" key="4">
    <source>
        <dbReference type="ARBA" id="ARBA00023136"/>
    </source>
</evidence>
<feature type="transmembrane region" description="Helical" evidence="7">
    <location>
        <begin position="135"/>
        <end position="162"/>
    </location>
</feature>
<evidence type="ECO:0000256" key="7">
    <source>
        <dbReference type="SAM" id="Phobius"/>
    </source>
</evidence>
<sequence>MASFVDITSYGHGAFKVIIVAAVLILMQILMVGGRFLSRKLRKVSLAADDYVLLTATIFTVGLCALALAFPRIAGIGDPAALTQMQEQSDSTILGQSYMAWLILYGLSIALSKCAILLLYVRVFTTSNKFFTSSVCLMGFVIIATGAANTFVAIFQCSPVAYEWNKSIQGGKCIDQVAFARYMAIPNVVTGAIMLAMPLPLSWKLNLTTSARIALTATFMHGIIGFIASCARLSIFFRTDASTFTNNISLLWTIWTIAEPANYTIAASLPTLRPIFQLLFPASFFVLSTGSRWSKRSSARNNKNHHHHHKNNNTDSINRSKTMQSPSSSSMMMRMSPLSGSRLSDTRRQGPWTGHGSLCEACGGDVEAGRGRGGSVGGGDDYYNNDINHNNNNNIINNNNNDNNNHEPRHAVMRAPGLNEGWKDDQVVVETMIQVSAADSYDGFF</sequence>
<dbReference type="PANTHER" id="PTHR33048:SF47">
    <property type="entry name" value="INTEGRAL MEMBRANE PROTEIN-RELATED"/>
    <property type="match status" value="1"/>
</dbReference>
<feature type="transmembrane region" description="Helical" evidence="7">
    <location>
        <begin position="51"/>
        <end position="70"/>
    </location>
</feature>
<accession>A0A8H3G5M9</accession>
<feature type="transmembrane region" description="Helical" evidence="7">
    <location>
        <begin position="12"/>
        <end position="30"/>
    </location>
</feature>
<feature type="domain" description="Rhodopsin" evidence="8">
    <location>
        <begin position="35"/>
        <end position="277"/>
    </location>
</feature>
<proteinExistence type="inferred from homology"/>
<keyword evidence="10" id="KW-1185">Reference proteome</keyword>
<comment type="similarity">
    <text evidence="5">Belongs to the SAT4 family.</text>
</comment>
<evidence type="ECO:0000256" key="2">
    <source>
        <dbReference type="ARBA" id="ARBA00022692"/>
    </source>
</evidence>
<protein>
    <recommendedName>
        <fullName evidence="8">Rhodopsin domain-containing protein</fullName>
    </recommendedName>
</protein>
<feature type="transmembrane region" description="Helical" evidence="7">
    <location>
        <begin position="182"/>
        <end position="201"/>
    </location>
</feature>
<keyword evidence="4 7" id="KW-0472">Membrane</keyword>
<evidence type="ECO:0000313" key="9">
    <source>
        <dbReference type="EMBL" id="CAF9936255.1"/>
    </source>
</evidence>
<dbReference type="OrthoDB" id="5417844at2759"/>
<dbReference type="Pfam" id="PF20684">
    <property type="entry name" value="Fung_rhodopsin"/>
    <property type="match status" value="1"/>
</dbReference>
<keyword evidence="3 7" id="KW-1133">Transmembrane helix</keyword>
<feature type="compositionally biased region" description="Low complexity" evidence="6">
    <location>
        <begin position="325"/>
        <end position="343"/>
    </location>
</feature>
<keyword evidence="2 7" id="KW-0812">Transmembrane</keyword>
<feature type="compositionally biased region" description="Polar residues" evidence="6">
    <location>
        <begin position="314"/>
        <end position="324"/>
    </location>
</feature>
<dbReference type="Proteomes" id="UP000664534">
    <property type="component" value="Unassembled WGS sequence"/>
</dbReference>
<comment type="caution">
    <text evidence="9">The sequence shown here is derived from an EMBL/GenBank/DDBJ whole genome shotgun (WGS) entry which is preliminary data.</text>
</comment>
<feature type="compositionally biased region" description="Basic residues" evidence="6">
    <location>
        <begin position="296"/>
        <end position="311"/>
    </location>
</feature>
<dbReference type="PANTHER" id="PTHR33048">
    <property type="entry name" value="PTH11-LIKE INTEGRAL MEMBRANE PROTEIN (AFU_ORTHOLOGUE AFUA_5G11245)"/>
    <property type="match status" value="1"/>
</dbReference>
<organism evidence="9 10">
    <name type="scientific">Imshaugia aleurites</name>
    <dbReference type="NCBI Taxonomy" id="172621"/>
    <lineage>
        <taxon>Eukaryota</taxon>
        <taxon>Fungi</taxon>
        <taxon>Dikarya</taxon>
        <taxon>Ascomycota</taxon>
        <taxon>Pezizomycotina</taxon>
        <taxon>Lecanoromycetes</taxon>
        <taxon>OSLEUM clade</taxon>
        <taxon>Lecanoromycetidae</taxon>
        <taxon>Lecanorales</taxon>
        <taxon>Lecanorineae</taxon>
        <taxon>Parmeliaceae</taxon>
        <taxon>Imshaugia</taxon>
    </lineage>
</organism>
<comment type="subcellular location">
    <subcellularLocation>
        <location evidence="1">Membrane</location>
        <topology evidence="1">Multi-pass membrane protein</topology>
    </subcellularLocation>
</comment>
<evidence type="ECO:0000256" key="1">
    <source>
        <dbReference type="ARBA" id="ARBA00004141"/>
    </source>
</evidence>
<gene>
    <name evidence="9" type="ORF">IMSHALPRED_010522</name>
</gene>